<dbReference type="InterPro" id="IPR002403">
    <property type="entry name" value="Cyt_P450_E_grp-IV"/>
</dbReference>
<evidence type="ECO:0000313" key="6">
    <source>
        <dbReference type="EMBL" id="GHH84019.1"/>
    </source>
</evidence>
<dbReference type="PANTHER" id="PTHR24305:SF166">
    <property type="entry name" value="CYTOCHROME P450 12A4, MITOCHONDRIAL-RELATED"/>
    <property type="match status" value="1"/>
</dbReference>
<dbReference type="InterPro" id="IPR001128">
    <property type="entry name" value="Cyt_P450"/>
</dbReference>
<dbReference type="GO" id="GO:0005506">
    <property type="term" value="F:iron ion binding"/>
    <property type="evidence" value="ECO:0007669"/>
    <property type="project" value="InterPro"/>
</dbReference>
<sequence>MGRAEQPQPPRLPGREGGSAAWHRDRLGAAVRAARACGDVWQLRAGVYVAAAAGPCETVLRRTTYEYTTAPGTFRPVRRAGGRPPGPQERAYGHAARMRTLRPKAVAARIGVIAPGAAEFAAGWPQDRDVEVLPRAQRVLARIGCRYLFSGDADAMLAAGAGLAAAREGMIRSWPLPGWAPTPARRSLARQQAVFAAGLRRVIERRRAAGRPGDDLLGRMLRPSAPYGLLPTAVVIDSLTALTVATVETPTRAVGWILLALARHPEAADRLAAEARLLPDDPAAVTSAHLAALRHTQALVREVLRLYPPNWLLERTATRRTELAGHPVAPGTTVLVCPYTAHRDAREHPAPDEFRPERWLDPAGSLVTPGVFLPFGTGPRSCEGTALALAELTLITAETARRLHLHEPPGPAAGHRVDTLGALTPTGLRLRATPRRGGPASHA</sequence>
<dbReference type="AlphaFoldDB" id="A0A919GGK1"/>
<dbReference type="Pfam" id="PF00067">
    <property type="entry name" value="p450"/>
    <property type="match status" value="1"/>
</dbReference>
<gene>
    <name evidence="6" type="ORF">GCM10018793_47300</name>
</gene>
<name>A0A919GGK1_9ACTN</name>
<dbReference type="GO" id="GO:0020037">
    <property type="term" value="F:heme binding"/>
    <property type="evidence" value="ECO:0007669"/>
    <property type="project" value="InterPro"/>
</dbReference>
<reference evidence="6" key="2">
    <citation type="submission" date="2020-09" db="EMBL/GenBank/DDBJ databases">
        <authorList>
            <person name="Sun Q."/>
            <person name="Ohkuma M."/>
        </authorList>
    </citation>
    <scope>NUCLEOTIDE SEQUENCE</scope>
    <source>
        <strain evidence="6">JCM 5069</strain>
    </source>
</reference>
<dbReference type="SUPFAM" id="SSF48264">
    <property type="entry name" value="Cytochrome P450"/>
    <property type="match status" value="1"/>
</dbReference>
<dbReference type="InterPro" id="IPR050121">
    <property type="entry name" value="Cytochrome_P450_monoxygenase"/>
</dbReference>
<feature type="binding site" description="axial binding residue" evidence="4">
    <location>
        <position position="382"/>
    </location>
    <ligand>
        <name>heme</name>
        <dbReference type="ChEBI" id="CHEBI:30413"/>
    </ligand>
    <ligandPart>
        <name>Fe</name>
        <dbReference type="ChEBI" id="CHEBI:18248"/>
    </ligandPart>
</feature>
<keyword evidence="2 4" id="KW-0479">Metal-binding</keyword>
<keyword evidence="4" id="KW-0349">Heme</keyword>
<protein>
    <recommendedName>
        <fullName evidence="8">Cytochrome P450</fullName>
    </recommendedName>
</protein>
<evidence type="ECO:0008006" key="8">
    <source>
        <dbReference type="Google" id="ProtNLM"/>
    </source>
</evidence>
<dbReference type="InterPro" id="IPR036396">
    <property type="entry name" value="Cyt_P450_sf"/>
</dbReference>
<dbReference type="PANTHER" id="PTHR24305">
    <property type="entry name" value="CYTOCHROME P450"/>
    <property type="match status" value="1"/>
</dbReference>
<feature type="region of interest" description="Disordered" evidence="5">
    <location>
        <begin position="1"/>
        <end position="20"/>
    </location>
</feature>
<proteinExistence type="inferred from homology"/>
<organism evidence="6 7">
    <name type="scientific">Streptomyces sulfonofaciens</name>
    <dbReference type="NCBI Taxonomy" id="68272"/>
    <lineage>
        <taxon>Bacteria</taxon>
        <taxon>Bacillati</taxon>
        <taxon>Actinomycetota</taxon>
        <taxon>Actinomycetes</taxon>
        <taxon>Kitasatosporales</taxon>
        <taxon>Streptomycetaceae</taxon>
        <taxon>Streptomyces</taxon>
    </lineage>
</organism>
<evidence type="ECO:0000256" key="1">
    <source>
        <dbReference type="ARBA" id="ARBA00010617"/>
    </source>
</evidence>
<reference evidence="6" key="1">
    <citation type="journal article" date="2014" name="Int. J. Syst. Evol. Microbiol.">
        <title>Complete genome sequence of Corynebacterium casei LMG S-19264T (=DSM 44701T), isolated from a smear-ripened cheese.</title>
        <authorList>
            <consortium name="US DOE Joint Genome Institute (JGI-PGF)"/>
            <person name="Walter F."/>
            <person name="Albersmeier A."/>
            <person name="Kalinowski J."/>
            <person name="Ruckert C."/>
        </authorList>
    </citation>
    <scope>NUCLEOTIDE SEQUENCE</scope>
    <source>
        <strain evidence="6">JCM 5069</strain>
    </source>
</reference>
<evidence type="ECO:0000256" key="4">
    <source>
        <dbReference type="PIRSR" id="PIRSR602403-1"/>
    </source>
</evidence>
<keyword evidence="7" id="KW-1185">Reference proteome</keyword>
<evidence type="ECO:0000256" key="2">
    <source>
        <dbReference type="ARBA" id="ARBA00022723"/>
    </source>
</evidence>
<evidence type="ECO:0000256" key="5">
    <source>
        <dbReference type="SAM" id="MobiDB-lite"/>
    </source>
</evidence>
<feature type="region of interest" description="Disordered" evidence="5">
    <location>
        <begin position="423"/>
        <end position="443"/>
    </location>
</feature>
<comment type="similarity">
    <text evidence="1">Belongs to the cytochrome P450 family.</text>
</comment>
<accession>A0A919GGK1</accession>
<evidence type="ECO:0000313" key="7">
    <source>
        <dbReference type="Proteomes" id="UP000603708"/>
    </source>
</evidence>
<evidence type="ECO:0000256" key="3">
    <source>
        <dbReference type="ARBA" id="ARBA00023004"/>
    </source>
</evidence>
<comment type="caution">
    <text evidence="6">The sequence shown here is derived from an EMBL/GenBank/DDBJ whole genome shotgun (WGS) entry which is preliminary data.</text>
</comment>
<keyword evidence="3 4" id="KW-0408">Iron</keyword>
<dbReference type="GO" id="GO:0016705">
    <property type="term" value="F:oxidoreductase activity, acting on paired donors, with incorporation or reduction of molecular oxygen"/>
    <property type="evidence" value="ECO:0007669"/>
    <property type="project" value="InterPro"/>
</dbReference>
<dbReference type="PRINTS" id="PR00465">
    <property type="entry name" value="EP450IV"/>
</dbReference>
<comment type="cofactor">
    <cofactor evidence="4">
        <name>heme</name>
        <dbReference type="ChEBI" id="CHEBI:30413"/>
    </cofactor>
</comment>
<dbReference type="Gene3D" id="1.10.630.10">
    <property type="entry name" value="Cytochrome P450"/>
    <property type="match status" value="1"/>
</dbReference>
<dbReference type="PRINTS" id="PR00385">
    <property type="entry name" value="P450"/>
</dbReference>
<dbReference type="Proteomes" id="UP000603708">
    <property type="component" value="Unassembled WGS sequence"/>
</dbReference>
<dbReference type="EMBL" id="BNCD01000015">
    <property type="protein sequence ID" value="GHH84019.1"/>
    <property type="molecule type" value="Genomic_DNA"/>
</dbReference>
<dbReference type="GO" id="GO:0004497">
    <property type="term" value="F:monooxygenase activity"/>
    <property type="evidence" value="ECO:0007669"/>
    <property type="project" value="InterPro"/>
</dbReference>